<gene>
    <name evidence="1" type="ORF">GALL_43560</name>
</gene>
<name>A0A1J5T324_9ZZZZ</name>
<proteinExistence type="predicted"/>
<evidence type="ECO:0000313" key="1">
    <source>
        <dbReference type="EMBL" id="OIR14555.1"/>
    </source>
</evidence>
<comment type="caution">
    <text evidence="1">The sequence shown here is derived from an EMBL/GenBank/DDBJ whole genome shotgun (WGS) entry which is preliminary data.</text>
</comment>
<reference evidence="1" key="1">
    <citation type="submission" date="2016-10" db="EMBL/GenBank/DDBJ databases">
        <title>Sequence of Gallionella enrichment culture.</title>
        <authorList>
            <person name="Poehlein A."/>
            <person name="Muehling M."/>
            <person name="Daniel R."/>
        </authorList>
    </citation>
    <scope>NUCLEOTIDE SEQUENCE</scope>
</reference>
<protein>
    <submittedName>
        <fullName evidence="1">Uncharacterized protein</fullName>
    </submittedName>
</protein>
<organism evidence="1">
    <name type="scientific">mine drainage metagenome</name>
    <dbReference type="NCBI Taxonomy" id="410659"/>
    <lineage>
        <taxon>unclassified sequences</taxon>
        <taxon>metagenomes</taxon>
        <taxon>ecological metagenomes</taxon>
    </lineage>
</organism>
<dbReference type="EMBL" id="MLJW01000011">
    <property type="protein sequence ID" value="OIR14555.1"/>
    <property type="molecule type" value="Genomic_DNA"/>
</dbReference>
<accession>A0A1J5T324</accession>
<sequence>MAIDNDSDFKAALSTLSRAGQRLVAARFAENVLALSKDPRVKSAIGAAKRADITEDELAAASQSAKKASVDSFTQCGKECDWSSQAGHFVAQAAVACLKPAEPGDSPAWNAAMHARMARTSESIATGRGTDNAESDAQYRILAEFLNV</sequence>
<dbReference type="AlphaFoldDB" id="A0A1J5T324"/>